<evidence type="ECO:0000259" key="2">
    <source>
        <dbReference type="Pfam" id="PF00326"/>
    </source>
</evidence>
<dbReference type="EMBL" id="MFYX01000110">
    <property type="protein sequence ID" value="OGK02218.1"/>
    <property type="molecule type" value="Genomic_DNA"/>
</dbReference>
<dbReference type="SUPFAM" id="SSF53474">
    <property type="entry name" value="alpha/beta-Hydrolases"/>
    <property type="match status" value="1"/>
</dbReference>
<dbReference type="GO" id="GO:0006508">
    <property type="term" value="P:proteolysis"/>
    <property type="evidence" value="ECO:0007669"/>
    <property type="project" value="InterPro"/>
</dbReference>
<dbReference type="PANTHER" id="PTHR43037">
    <property type="entry name" value="UNNAMED PRODUCT-RELATED"/>
    <property type="match status" value="1"/>
</dbReference>
<proteinExistence type="predicted"/>
<dbReference type="NCBIfam" id="TIGR04183">
    <property type="entry name" value="Por_Secre_tail"/>
    <property type="match status" value="1"/>
</dbReference>
<dbReference type="Gene3D" id="3.40.50.1820">
    <property type="entry name" value="alpha/beta hydrolase"/>
    <property type="match status" value="1"/>
</dbReference>
<sequence length="675" mass="75068">MVIKGVVIILAAALYAYTLPTAVTAFHRSGQTFITWTVDESSYYDVYRHTGPINASNLSQAEKVATRIAKNSGNFRRGDVVGLSRVVLNSITSDGSGDQVSASTGVFVYTVHDSGAHYYAVTARDSTTVDTSNSVGPVIESEQVVEYVVAYSRDNGAFKGIIQFMDYAEWNPTYEGYIYLFGLFTPTGQSSSGKYPCVINLHGMSAYLGSRWDGTMSDRYQIVIDDRNNTHFYGFTDDNGHAVNYTEARIMDALAYVIRHYNVDTNRIFIEGGSMGGYGSLNIALRYPHIFAAARPILAMTSSAQLNSMDPATPVKNIGLLASHLKHYDGTPLSAWNTPEVTLIRLAGIDLPYLASMHASQDEVVPYPAQGGDFYRLLNGYKHGFLGWIHLSSHFGSNWVPGSPNINHYDWLLNNPTGNGGFDWVFRKDISYPVFSNSHVVGDYTGPAWGGEKYYHWHLMWGCPWTNRYQQLVPQEAQQIMDAAGEYKIWIQCYAETQSGYLPAPIYNDTVDITPRNLQHFVVNPVVQYTARNVKADSTVLQEKTLVSDSLNLLTFEDFYVSSQGSYLHIMPKNTLIQRQSVRGDDGKGVSLQIDPNPFNPSTRIACRWEQSARNERIEIAIYNVHGKLVQSLLATGSQLAAGLTWDAKKLASGVYVIHVRAGDRAILQRAMLIR</sequence>
<dbReference type="Pfam" id="PF18962">
    <property type="entry name" value="Por_Secre_tail"/>
    <property type="match status" value="1"/>
</dbReference>
<dbReference type="AlphaFoldDB" id="A0A1F7F6M3"/>
<dbReference type="InterPro" id="IPR001375">
    <property type="entry name" value="Peptidase_S9_cat"/>
</dbReference>
<dbReference type="InterPro" id="IPR050955">
    <property type="entry name" value="Plant_Biomass_Hydrol_Est"/>
</dbReference>
<dbReference type="GO" id="GO:0008236">
    <property type="term" value="F:serine-type peptidase activity"/>
    <property type="evidence" value="ECO:0007669"/>
    <property type="project" value="InterPro"/>
</dbReference>
<dbReference type="InterPro" id="IPR029058">
    <property type="entry name" value="AB_hydrolase_fold"/>
</dbReference>
<evidence type="ECO:0000313" key="5">
    <source>
        <dbReference type="Proteomes" id="UP000179243"/>
    </source>
</evidence>
<comment type="caution">
    <text evidence="4">The sequence shown here is derived from an EMBL/GenBank/DDBJ whole genome shotgun (WGS) entry which is preliminary data.</text>
</comment>
<evidence type="ECO:0008006" key="6">
    <source>
        <dbReference type="Google" id="ProtNLM"/>
    </source>
</evidence>
<protein>
    <recommendedName>
        <fullName evidence="6">Secretion system C-terminal sorting domain-containing protein</fullName>
    </recommendedName>
</protein>
<feature type="domain" description="Secretion system C-terminal sorting" evidence="3">
    <location>
        <begin position="596"/>
        <end position="669"/>
    </location>
</feature>
<evidence type="ECO:0000313" key="4">
    <source>
        <dbReference type="EMBL" id="OGK02218.1"/>
    </source>
</evidence>
<gene>
    <name evidence="4" type="ORF">A2519_16185</name>
</gene>
<reference evidence="4 5" key="1">
    <citation type="journal article" date="2016" name="Nat. Commun.">
        <title>Thousands of microbial genomes shed light on interconnected biogeochemical processes in an aquifer system.</title>
        <authorList>
            <person name="Anantharaman K."/>
            <person name="Brown C.T."/>
            <person name="Hug L.A."/>
            <person name="Sharon I."/>
            <person name="Castelle C.J."/>
            <person name="Probst A.J."/>
            <person name="Thomas B.C."/>
            <person name="Singh A."/>
            <person name="Wilkins M.J."/>
            <person name="Karaoz U."/>
            <person name="Brodie E.L."/>
            <person name="Williams K.H."/>
            <person name="Hubbard S.S."/>
            <person name="Banfield J.F."/>
        </authorList>
    </citation>
    <scope>NUCLEOTIDE SEQUENCE [LARGE SCALE GENOMIC DNA]</scope>
</reference>
<feature type="domain" description="Peptidase S9 prolyl oligopeptidase catalytic" evidence="2">
    <location>
        <begin position="250"/>
        <end position="367"/>
    </location>
</feature>
<keyword evidence="1" id="KW-0732">Signal</keyword>
<evidence type="ECO:0000256" key="1">
    <source>
        <dbReference type="ARBA" id="ARBA00022729"/>
    </source>
</evidence>
<accession>A0A1F7F6M3</accession>
<organism evidence="4 5">
    <name type="scientific">Candidatus Raymondbacteria bacterium RIFOXYD12_FULL_49_13</name>
    <dbReference type="NCBI Taxonomy" id="1817890"/>
    <lineage>
        <taxon>Bacteria</taxon>
        <taxon>Raymondiibacteriota</taxon>
    </lineage>
</organism>
<dbReference type="InterPro" id="IPR026444">
    <property type="entry name" value="Secre_tail"/>
</dbReference>
<name>A0A1F7F6M3_UNCRA</name>
<evidence type="ECO:0000259" key="3">
    <source>
        <dbReference type="Pfam" id="PF18962"/>
    </source>
</evidence>
<dbReference type="Proteomes" id="UP000179243">
    <property type="component" value="Unassembled WGS sequence"/>
</dbReference>
<dbReference type="Pfam" id="PF00326">
    <property type="entry name" value="Peptidase_S9"/>
    <property type="match status" value="1"/>
</dbReference>
<dbReference type="PANTHER" id="PTHR43037:SF1">
    <property type="entry name" value="BLL1128 PROTEIN"/>
    <property type="match status" value="1"/>
</dbReference>